<feature type="transmembrane region" description="Helical" evidence="1">
    <location>
        <begin position="6"/>
        <end position="24"/>
    </location>
</feature>
<dbReference type="PIRSF" id="PIRSF002599">
    <property type="entry name" value="Cold_shock_A"/>
    <property type="match status" value="1"/>
</dbReference>
<name>A0A9D1CM37_9FIRM</name>
<dbReference type="Pfam" id="PF06961">
    <property type="entry name" value="DUF1294"/>
    <property type="match status" value="1"/>
</dbReference>
<accession>A0A9D1CM37</accession>
<dbReference type="InterPro" id="IPR012156">
    <property type="entry name" value="Cold_shock_CspA"/>
</dbReference>
<dbReference type="Proteomes" id="UP000886796">
    <property type="component" value="Unassembled WGS sequence"/>
</dbReference>
<proteinExistence type="predicted"/>
<keyword evidence="1" id="KW-0812">Transmembrane</keyword>
<reference evidence="2" key="2">
    <citation type="journal article" date="2021" name="PeerJ">
        <title>Extensive microbial diversity within the chicken gut microbiome revealed by metagenomics and culture.</title>
        <authorList>
            <person name="Gilroy R."/>
            <person name="Ravi A."/>
            <person name="Getino M."/>
            <person name="Pursley I."/>
            <person name="Horton D.L."/>
            <person name="Alikhan N.F."/>
            <person name="Baker D."/>
            <person name="Gharbi K."/>
            <person name="Hall N."/>
            <person name="Watson M."/>
            <person name="Adriaenssens E.M."/>
            <person name="Foster-Nyarko E."/>
            <person name="Jarju S."/>
            <person name="Secka A."/>
            <person name="Antonio M."/>
            <person name="Oren A."/>
            <person name="Chaudhuri R.R."/>
            <person name="La Ragione R."/>
            <person name="Hildebrand F."/>
            <person name="Pallen M.J."/>
        </authorList>
    </citation>
    <scope>NUCLEOTIDE SEQUENCE</scope>
    <source>
        <strain evidence="2">13361</strain>
    </source>
</reference>
<reference evidence="2" key="1">
    <citation type="submission" date="2020-10" db="EMBL/GenBank/DDBJ databases">
        <authorList>
            <person name="Gilroy R."/>
        </authorList>
    </citation>
    <scope>NUCLEOTIDE SEQUENCE</scope>
    <source>
        <strain evidence="2">13361</strain>
    </source>
</reference>
<dbReference type="AlphaFoldDB" id="A0A9D1CM37"/>
<keyword evidence="1" id="KW-1133">Transmembrane helix</keyword>
<feature type="transmembrane region" description="Helical" evidence="1">
    <location>
        <begin position="36"/>
        <end position="56"/>
    </location>
</feature>
<dbReference type="EMBL" id="DVFK01000107">
    <property type="protein sequence ID" value="HIQ68376.1"/>
    <property type="molecule type" value="Genomic_DNA"/>
</dbReference>
<dbReference type="GO" id="GO:0003676">
    <property type="term" value="F:nucleic acid binding"/>
    <property type="evidence" value="ECO:0007669"/>
    <property type="project" value="InterPro"/>
</dbReference>
<protein>
    <submittedName>
        <fullName evidence="2">DUF1294 domain-containing protein</fullName>
    </submittedName>
</protein>
<evidence type="ECO:0000256" key="1">
    <source>
        <dbReference type="SAM" id="Phobius"/>
    </source>
</evidence>
<evidence type="ECO:0000313" key="2">
    <source>
        <dbReference type="EMBL" id="HIQ68376.1"/>
    </source>
</evidence>
<evidence type="ECO:0000313" key="3">
    <source>
        <dbReference type="Proteomes" id="UP000886796"/>
    </source>
</evidence>
<comment type="caution">
    <text evidence="2">The sequence shown here is derived from an EMBL/GenBank/DDBJ whole genome shotgun (WGS) entry which is preliminary data.</text>
</comment>
<organism evidence="2 3">
    <name type="scientific">Candidatus Faecousia excrementigallinarum</name>
    <dbReference type="NCBI Taxonomy" id="2840806"/>
    <lineage>
        <taxon>Bacteria</taxon>
        <taxon>Bacillati</taxon>
        <taxon>Bacillota</taxon>
        <taxon>Clostridia</taxon>
        <taxon>Eubacteriales</taxon>
        <taxon>Oscillospiraceae</taxon>
        <taxon>Faecousia</taxon>
    </lineage>
</organism>
<feature type="transmembrane region" description="Helical" evidence="1">
    <location>
        <begin position="68"/>
        <end position="88"/>
    </location>
</feature>
<gene>
    <name evidence="2" type="ORF">IAB74_07720</name>
</gene>
<keyword evidence="1" id="KW-0472">Membrane</keyword>
<dbReference type="InterPro" id="IPR010718">
    <property type="entry name" value="DUF1294"/>
</dbReference>
<sequence>MKPVLIYLLSVNALGFLLMLIDKYKARKKLWRIPEATLMWVAALGGSLGSLLGMYTVRHKTKHPKFTIGVPVLLALQIVLGLLVYRFLCF</sequence>